<evidence type="ECO:0000313" key="1">
    <source>
        <dbReference type="EMBL" id="AGF88201.1"/>
    </source>
</evidence>
<dbReference type="KEGG" id="vg:16275545"/>
<name>S4TNU2_9CAUD</name>
<dbReference type="RefSeq" id="YP_008239490.1">
    <property type="nucleotide sequence ID" value="NC_021772.1"/>
</dbReference>
<dbReference type="OrthoDB" id="28316at10239"/>
<protein>
    <submittedName>
        <fullName evidence="1">Uncharacterized protein</fullName>
    </submittedName>
</protein>
<dbReference type="EMBL" id="KC139517">
    <property type="protein sequence ID" value="AGF88201.1"/>
    <property type="molecule type" value="Genomic_DNA"/>
</dbReference>
<keyword evidence="2" id="KW-1185">Reference proteome</keyword>
<organism evidence="1 2">
    <name type="scientific">Salmonella phage FSL SP-058</name>
    <dbReference type="NCBI Taxonomy" id="1173761"/>
    <lineage>
        <taxon>Viruses</taxon>
        <taxon>Duplodnaviria</taxon>
        <taxon>Heunggongvirae</taxon>
        <taxon>Uroviricota</taxon>
        <taxon>Caudoviricetes</taxon>
        <taxon>Schitoviridae</taxon>
        <taxon>Humphriesvirinae</taxon>
        <taxon>Ithacavirus</taxon>
        <taxon>Ithacavirus SP058</taxon>
    </lineage>
</organism>
<proteinExistence type="predicted"/>
<evidence type="ECO:0000313" key="2">
    <source>
        <dbReference type="Proteomes" id="UP000014990"/>
    </source>
</evidence>
<reference evidence="1 2" key="1">
    <citation type="journal article" date="2013" name="BMC Genomics">
        <title>Genomic characterization provides new insight into Salmonella phage diversity.</title>
        <authorList>
            <person name="Moreno Switt A.I."/>
            <person name="Orsi R.H."/>
            <person name="den Bakker H.C."/>
            <person name="Vongkamjan K."/>
            <person name="Altier C."/>
            <person name="Wiedmann M."/>
        </authorList>
    </citation>
    <scope>NUCLEOTIDE SEQUENCE [LARGE SCALE GENOMIC DNA]</scope>
</reference>
<gene>
    <name evidence="1" type="ORF">SP058_00430</name>
</gene>
<dbReference type="Proteomes" id="UP000014990">
    <property type="component" value="Segment"/>
</dbReference>
<sequence length="80" mass="9451">MNEIIILSSLGFIFGWITSRVNYKRKIIRCISNITFESNSPNKDYKNGIDRGIESTKDYIIRVLINNKLDKNYSKRYNKD</sequence>
<dbReference type="GeneID" id="16275545"/>
<accession>S4TNU2</accession>